<dbReference type="GO" id="GO:0005737">
    <property type="term" value="C:cytoplasm"/>
    <property type="evidence" value="ECO:0007669"/>
    <property type="project" value="UniProtKB-SubCell"/>
</dbReference>
<evidence type="ECO:0000256" key="12">
    <source>
        <dbReference type="PIRSR" id="PIRSR038084-3"/>
    </source>
</evidence>
<dbReference type="EMBL" id="LCWV01000003">
    <property type="protein sequence ID" value="PWI74825.1"/>
    <property type="molecule type" value="Genomic_DNA"/>
</dbReference>
<dbReference type="GO" id="GO:0005634">
    <property type="term" value="C:nucleus"/>
    <property type="evidence" value="ECO:0007669"/>
    <property type="project" value="UniProtKB-SubCell"/>
</dbReference>
<dbReference type="GO" id="GO:0004402">
    <property type="term" value="F:histone acetyltransferase activity"/>
    <property type="evidence" value="ECO:0007669"/>
    <property type="project" value="UniProtKB-UniRule"/>
</dbReference>
<dbReference type="Proteomes" id="UP001287286">
    <property type="component" value="Unassembled WGS sequence"/>
</dbReference>
<dbReference type="EMBL" id="JAWRVI010000008">
    <property type="protein sequence ID" value="KAK4092524.1"/>
    <property type="molecule type" value="Genomic_DNA"/>
</dbReference>
<dbReference type="Pfam" id="PF10394">
    <property type="entry name" value="Hat1_N"/>
    <property type="match status" value="1"/>
</dbReference>
<evidence type="ECO:0000256" key="2">
    <source>
        <dbReference type="ARBA" id="ARBA00010543"/>
    </source>
</evidence>
<evidence type="ECO:0000256" key="7">
    <source>
        <dbReference type="ARBA" id="ARBA00023315"/>
    </source>
</evidence>
<name>A0A2U3EJW6_PURLI</name>
<reference evidence="16 17" key="2">
    <citation type="journal article" date="2016" name="Front. Microbiol.">
        <title>Genome and transcriptome sequences reveal the specific parasitism of the nematophagous Purpureocillium lilacinum 36-1.</title>
        <authorList>
            <person name="Xie J."/>
            <person name="Li S."/>
            <person name="Mo C."/>
            <person name="Xiao X."/>
            <person name="Peng D."/>
            <person name="Wang G."/>
            <person name="Xiao Y."/>
        </authorList>
    </citation>
    <scope>NUCLEOTIDE SEQUENCE [LARGE SCALE GENOMIC DNA]</scope>
    <source>
        <strain evidence="16 17">36-1</strain>
    </source>
</reference>
<reference evidence="15" key="3">
    <citation type="submission" date="2023-11" db="EMBL/GenBank/DDBJ databases">
        <authorList>
            <person name="Beijen E."/>
            <person name="Ohm R.A."/>
        </authorList>
    </citation>
    <scope>NUCLEOTIDE SEQUENCE</scope>
    <source>
        <strain evidence="15">CBS 150709</strain>
    </source>
</reference>
<dbReference type="InterPro" id="IPR013523">
    <property type="entry name" value="Hist_AcTrfase_HAT1_C"/>
</dbReference>
<protein>
    <recommendedName>
        <fullName evidence="4 9">Histone acetyltransferase type B catalytic subunit</fullName>
        <ecNumber evidence="3 9">2.3.1.48</ecNumber>
    </recommendedName>
</protein>
<feature type="region of interest" description="Interaction with histone H4 N-terminus" evidence="11">
    <location>
        <begin position="243"/>
        <end position="245"/>
    </location>
</feature>
<comment type="catalytic activity">
    <reaction evidence="8 9">
        <text>L-lysyl-[protein] + acetyl-CoA = N(6)-acetyl-L-lysyl-[protein] + CoA + H(+)</text>
        <dbReference type="Rhea" id="RHEA:45948"/>
        <dbReference type="Rhea" id="RHEA-COMP:9752"/>
        <dbReference type="Rhea" id="RHEA-COMP:10731"/>
        <dbReference type="ChEBI" id="CHEBI:15378"/>
        <dbReference type="ChEBI" id="CHEBI:29969"/>
        <dbReference type="ChEBI" id="CHEBI:57287"/>
        <dbReference type="ChEBI" id="CHEBI:57288"/>
        <dbReference type="ChEBI" id="CHEBI:61930"/>
        <dbReference type="EC" id="2.3.1.48"/>
    </reaction>
</comment>
<evidence type="ECO:0000256" key="10">
    <source>
        <dbReference type="PIRSR" id="PIRSR038084-1"/>
    </source>
</evidence>
<reference evidence="15 18" key="4">
    <citation type="journal article" date="2024" name="Microbiol. Resour. Announc.">
        <title>Genome annotations for the ascomycete fungi Trichoderma harzianum, Trichoderma aggressivum, and Purpureocillium lilacinum.</title>
        <authorList>
            <person name="Beijen E.P.W."/>
            <person name="Ohm R.A."/>
        </authorList>
    </citation>
    <scope>NUCLEOTIDE SEQUENCE [LARGE SCALE GENOMIC DNA]</scope>
    <source>
        <strain evidence="15 18">CBS 150709</strain>
    </source>
</reference>
<accession>A0A2U3EJW6</accession>
<dbReference type="GO" id="GO:0000781">
    <property type="term" value="C:chromosome, telomeric region"/>
    <property type="evidence" value="ECO:0007669"/>
    <property type="project" value="GOC"/>
</dbReference>
<keyword evidence="7 9" id="KW-0012">Acyltransferase</keyword>
<feature type="active site" description="Proton donor/acceptor" evidence="10">
    <location>
        <position position="317"/>
    </location>
</feature>
<evidence type="ECO:0000259" key="14">
    <source>
        <dbReference type="Pfam" id="PF10394"/>
    </source>
</evidence>
<keyword evidence="18" id="KW-1185">Reference proteome</keyword>
<dbReference type="GO" id="GO:0031509">
    <property type="term" value="P:subtelomeric heterochromatin formation"/>
    <property type="evidence" value="ECO:0007669"/>
    <property type="project" value="InterPro"/>
</dbReference>
<feature type="region of interest" description="Interaction with histone H4 N-terminus" evidence="11">
    <location>
        <begin position="68"/>
        <end position="70"/>
    </location>
</feature>
<keyword evidence="9" id="KW-0963">Cytoplasm</keyword>
<dbReference type="InterPro" id="IPR019467">
    <property type="entry name" value="Hat1_N"/>
</dbReference>
<evidence type="ECO:0000256" key="4">
    <source>
        <dbReference type="ARBA" id="ARBA00021268"/>
    </source>
</evidence>
<feature type="site" description="Interaction with histone H4 N-terminus" evidence="12">
    <location>
        <position position="214"/>
    </location>
</feature>
<feature type="domain" description="Histone acetyl transferase HAT1 N-terminal" evidence="14">
    <location>
        <begin position="34"/>
        <end position="190"/>
    </location>
</feature>
<sequence length="506" mass="57087">MASVQDLEECIAATVLDDCAPLTPFADRSLGMQEAGSALSITLVSPTASGVKPVATFHPKFTYPIFGDDEKIFGYKDLKISLRFRANDMRPHVHTTYSKKLKPAPGVEEPTNVVGVLDEGHHLPKIAFVKGSDFESGSKQLGDNYTPPGKLHATLNGADGQYEVWRGSLDDAAVRQLNTRVQIFVPLFIEGGTYIGQDTESESPDINISDADRWTLFFLYKTQPSDIEPGKKSYIFVGYSTVYRFFFFQPPTPPQSPREDWELPEGHMDLAELPCRTRLSQFIILPPFQGQGNGHLLYKTIFDYYHKHPQTHEFTVENPSEVFDDLRDICDLTFLNTMPEFQALRLDSSVTIPKSGPMPALILGADTLEDVRKKAKIAPRQFARVLEMHLMSQLPPSVRPSLDLDAIVPEPTKADKHKERLWQLIVKQRLYKHNRELLAQIDQSERIEKLRETLTGVELEYARVLAAHERAMSHAETSPRRESNGKRKLDEAEAAEPSKKARVEDE</sequence>
<dbReference type="InterPro" id="IPR016181">
    <property type="entry name" value="Acyl_CoA_acyltransferase"/>
</dbReference>
<dbReference type="Gene3D" id="3.90.360.10">
    <property type="entry name" value="Histone acetyl transferase 1 (HAT1), N-terminal domain"/>
    <property type="match status" value="1"/>
</dbReference>
<comment type="function">
    <text evidence="9">Catalytic component of the histone acetylase B (HAT-B) complex. Has intrinsic substrate specificity that modifies lysine in recognition sequence GXGKXG. Involved in DNA double-strand break repair.</text>
</comment>
<keyword evidence="6 9" id="KW-0539">Nucleus</keyword>
<dbReference type="InterPro" id="IPR017380">
    <property type="entry name" value="Hist_AcTrfase_B-typ_cat-su"/>
</dbReference>
<evidence type="ECO:0000313" key="15">
    <source>
        <dbReference type="EMBL" id="KAK4092524.1"/>
    </source>
</evidence>
<dbReference type="Gene3D" id="3.40.630.30">
    <property type="match status" value="1"/>
</dbReference>
<evidence type="ECO:0000313" key="16">
    <source>
        <dbReference type="EMBL" id="PWI74825.1"/>
    </source>
</evidence>
<dbReference type="EC" id="2.3.1.48" evidence="3 9"/>
<dbReference type="InterPro" id="IPR037113">
    <property type="entry name" value="Hat1_N_sf"/>
</dbReference>
<reference evidence="16" key="1">
    <citation type="submission" date="2015-05" db="EMBL/GenBank/DDBJ databases">
        <authorList>
            <person name="Wang D.B."/>
            <person name="Wang M."/>
        </authorList>
    </citation>
    <scope>NUCLEOTIDE SEQUENCE</scope>
    <source>
        <strain evidence="16">36-1</strain>
    </source>
</reference>
<evidence type="ECO:0000313" key="17">
    <source>
        <dbReference type="Proteomes" id="UP000245956"/>
    </source>
</evidence>
<keyword evidence="5 9" id="KW-0808">Transferase</keyword>
<proteinExistence type="inferred from homology"/>
<evidence type="ECO:0000256" key="11">
    <source>
        <dbReference type="PIRSR" id="PIRSR038084-2"/>
    </source>
</evidence>
<comment type="subunit">
    <text evidence="9">Component of the HAT-B complex composed of at least HAT1 and HAT2. The HAT-B complex binds to histone H4 tail.</text>
</comment>
<comment type="similarity">
    <text evidence="2 9">Belongs to the HAT1 family.</text>
</comment>
<evidence type="ECO:0000256" key="9">
    <source>
        <dbReference type="PIRNR" id="PIRNR038084"/>
    </source>
</evidence>
<evidence type="ECO:0000256" key="6">
    <source>
        <dbReference type="ARBA" id="ARBA00023242"/>
    </source>
</evidence>
<gene>
    <name evidence="16" type="ORF">PCL_08139</name>
    <name evidence="15" type="ORF">Purlil1_3145</name>
</gene>
<organism evidence="16 17">
    <name type="scientific">Purpureocillium lilacinum</name>
    <name type="common">Paecilomyces lilacinus</name>
    <dbReference type="NCBI Taxonomy" id="33203"/>
    <lineage>
        <taxon>Eukaryota</taxon>
        <taxon>Fungi</taxon>
        <taxon>Dikarya</taxon>
        <taxon>Ascomycota</taxon>
        <taxon>Pezizomycotina</taxon>
        <taxon>Sordariomycetes</taxon>
        <taxon>Hypocreomycetidae</taxon>
        <taxon>Hypocreales</taxon>
        <taxon>Ophiocordycipitaceae</taxon>
        <taxon>Purpureocillium</taxon>
    </lineage>
</organism>
<comment type="caution">
    <text evidence="16">The sequence shown here is derived from an EMBL/GenBank/DDBJ whole genome shotgun (WGS) entry which is preliminary data.</text>
</comment>
<feature type="region of interest" description="Disordered" evidence="13">
    <location>
        <begin position="470"/>
        <end position="506"/>
    </location>
</feature>
<dbReference type="PANTHER" id="PTHR12046">
    <property type="entry name" value="HISTONE ACETYLTRANSFERASE TYPE B CATALYTIC SUBUNIT"/>
    <property type="match status" value="1"/>
</dbReference>
<evidence type="ECO:0000256" key="5">
    <source>
        <dbReference type="ARBA" id="ARBA00022679"/>
    </source>
</evidence>
<evidence type="ECO:0000256" key="3">
    <source>
        <dbReference type="ARBA" id="ARBA00013184"/>
    </source>
</evidence>
<comment type="subcellular location">
    <subcellularLocation>
        <location evidence="9">Cytoplasm</location>
    </subcellularLocation>
    <subcellularLocation>
        <location evidence="1 9">Nucleus</location>
    </subcellularLocation>
</comment>
<dbReference type="SUPFAM" id="SSF55729">
    <property type="entry name" value="Acyl-CoA N-acyltransferases (Nat)"/>
    <property type="match status" value="1"/>
</dbReference>
<dbReference type="Gene3D" id="1.10.10.390">
    <property type="match status" value="1"/>
</dbReference>
<dbReference type="Pfam" id="PF21184">
    <property type="entry name" value="HAT1_C_fung"/>
    <property type="match status" value="1"/>
</dbReference>
<feature type="binding site" evidence="11">
    <location>
        <begin position="282"/>
        <end position="284"/>
    </location>
    <ligand>
        <name>acetyl-CoA</name>
        <dbReference type="ChEBI" id="CHEBI:57288"/>
    </ligand>
</feature>
<evidence type="ECO:0000256" key="8">
    <source>
        <dbReference type="ARBA" id="ARBA00048017"/>
    </source>
</evidence>
<dbReference type="AlphaFoldDB" id="A0A2U3EJW6"/>
<evidence type="ECO:0000313" key="18">
    <source>
        <dbReference type="Proteomes" id="UP001287286"/>
    </source>
</evidence>
<dbReference type="PIRSF" id="PIRSF038084">
    <property type="entry name" value="HAT-B_cat"/>
    <property type="match status" value="1"/>
</dbReference>
<evidence type="ECO:0000256" key="1">
    <source>
        <dbReference type="ARBA" id="ARBA00004123"/>
    </source>
</evidence>
<dbReference type="GO" id="GO:0042393">
    <property type="term" value="F:histone binding"/>
    <property type="evidence" value="ECO:0007669"/>
    <property type="project" value="InterPro"/>
</dbReference>
<evidence type="ECO:0000256" key="13">
    <source>
        <dbReference type="SAM" id="MobiDB-lite"/>
    </source>
</evidence>
<dbReference type="Proteomes" id="UP000245956">
    <property type="component" value="Unassembled WGS sequence"/>
</dbReference>